<keyword evidence="2" id="KW-0902">Two-component regulatory system</keyword>
<dbReference type="InterPro" id="IPR011006">
    <property type="entry name" value="CheY-like_superfamily"/>
</dbReference>
<dbReference type="InterPro" id="IPR036107">
    <property type="entry name" value="CsrA_sf"/>
</dbReference>
<dbReference type="Gene3D" id="2.60.40.4380">
    <property type="entry name" value="Translational regulator CsrA"/>
    <property type="match status" value="1"/>
</dbReference>
<evidence type="ECO:0000256" key="4">
    <source>
        <dbReference type="PROSITE-ProRule" id="PRU00169"/>
    </source>
</evidence>
<dbReference type="EMBL" id="LR593887">
    <property type="protein sequence ID" value="VTS05509.1"/>
    <property type="molecule type" value="Genomic_DNA"/>
</dbReference>
<name>A0A6C2YRT8_9BACT</name>
<evidence type="ECO:0000313" key="6">
    <source>
        <dbReference type="EMBL" id="VIP04071.1"/>
    </source>
</evidence>
<dbReference type="HAMAP" id="MF_00167">
    <property type="entry name" value="CsrA"/>
    <property type="match status" value="1"/>
</dbReference>
<keyword evidence="1 4" id="KW-0597">Phosphoprotein</keyword>
<dbReference type="PANTHER" id="PTHR44591:SF14">
    <property type="entry name" value="PROTEIN PILG"/>
    <property type="match status" value="1"/>
</dbReference>
<dbReference type="GO" id="GO:0044781">
    <property type="term" value="P:bacterial-type flagellum organization"/>
    <property type="evidence" value="ECO:0007669"/>
    <property type="project" value="UniProtKB-KW"/>
</dbReference>
<keyword evidence="3" id="KW-0694">RNA-binding</keyword>
<comment type="function">
    <text evidence="3">A translational regulator that binds mRNA to regulate translation initiation and/or mRNA stability. Usually binds in the 5'-UTR at or near the Shine-Dalgarno sequence preventing ribosome-binding, thus repressing translation. Its main target seems to be the major flagellin gene, while its function is anatagonized by FliW.</text>
</comment>
<reference evidence="6" key="1">
    <citation type="submission" date="2019-04" db="EMBL/GenBank/DDBJ databases">
        <authorList>
            <consortium name="Science for Life Laboratories"/>
        </authorList>
    </citation>
    <scope>NUCLEOTIDE SEQUENCE</scope>
    <source>
        <strain evidence="6">MBLW1</strain>
    </source>
</reference>
<dbReference type="InterPro" id="IPR001789">
    <property type="entry name" value="Sig_transdc_resp-reg_receiver"/>
</dbReference>
<keyword evidence="7" id="KW-1185">Reference proteome</keyword>
<comment type="similarity">
    <text evidence="3">Belongs to the CsrA/RsmA family.</text>
</comment>
<evidence type="ECO:0000256" key="3">
    <source>
        <dbReference type="HAMAP-Rule" id="MF_00167"/>
    </source>
</evidence>
<dbReference type="SUPFAM" id="SSF117130">
    <property type="entry name" value="CsrA-like"/>
    <property type="match status" value="1"/>
</dbReference>
<dbReference type="GO" id="GO:0000160">
    <property type="term" value="P:phosphorelay signal transduction system"/>
    <property type="evidence" value="ECO:0007669"/>
    <property type="project" value="UniProtKB-KW"/>
</dbReference>
<dbReference type="InParanoid" id="A0A6C2YRT8"/>
<dbReference type="Pfam" id="PF02599">
    <property type="entry name" value="CsrA"/>
    <property type="match status" value="1"/>
</dbReference>
<protein>
    <recommendedName>
        <fullName evidence="3">Translational regulator CsrA</fullName>
    </recommendedName>
</protein>
<dbReference type="PANTHER" id="PTHR44591">
    <property type="entry name" value="STRESS RESPONSE REGULATOR PROTEIN 1"/>
    <property type="match status" value="1"/>
</dbReference>
<dbReference type="GO" id="GO:0045947">
    <property type="term" value="P:negative regulation of translational initiation"/>
    <property type="evidence" value="ECO:0007669"/>
    <property type="project" value="UniProtKB-UniRule"/>
</dbReference>
<dbReference type="SUPFAM" id="SSF52172">
    <property type="entry name" value="CheY-like"/>
    <property type="match status" value="1"/>
</dbReference>
<dbReference type="InterPro" id="IPR003751">
    <property type="entry name" value="CsrA"/>
</dbReference>
<dbReference type="Gene3D" id="3.40.50.2300">
    <property type="match status" value="1"/>
</dbReference>
<dbReference type="GO" id="GO:0005737">
    <property type="term" value="C:cytoplasm"/>
    <property type="evidence" value="ECO:0007669"/>
    <property type="project" value="UniProtKB-SubCell"/>
</dbReference>
<dbReference type="GO" id="GO:1902208">
    <property type="term" value="P:regulation of bacterial-type flagellum assembly"/>
    <property type="evidence" value="ECO:0007669"/>
    <property type="project" value="UniProtKB-UniRule"/>
</dbReference>
<proteinExistence type="inferred from homology"/>
<dbReference type="RefSeq" id="WP_162659201.1">
    <property type="nucleotide sequence ID" value="NZ_LR593887.1"/>
</dbReference>
<feature type="modified residue" description="4-aspartylphosphate" evidence="4">
    <location>
        <position position="191"/>
    </location>
</feature>
<dbReference type="AlphaFoldDB" id="A0A6C2YRT8"/>
<dbReference type="Pfam" id="PF00072">
    <property type="entry name" value="Response_reg"/>
    <property type="match status" value="1"/>
</dbReference>
<gene>
    <name evidence="3" type="primary">csrA</name>
    <name evidence="6" type="ORF">GMBLW1_51220</name>
</gene>
<comment type="subunit">
    <text evidence="3">Homodimer; the beta-strands of each monomer intercalate to form a hydrophobic core, while the alpha-helices form wings that extend away from the core.</text>
</comment>
<organism evidence="6">
    <name type="scientific">Tuwongella immobilis</name>
    <dbReference type="NCBI Taxonomy" id="692036"/>
    <lineage>
        <taxon>Bacteria</taxon>
        <taxon>Pseudomonadati</taxon>
        <taxon>Planctomycetota</taxon>
        <taxon>Planctomycetia</taxon>
        <taxon>Gemmatales</taxon>
        <taxon>Gemmataceae</taxon>
        <taxon>Tuwongella</taxon>
    </lineage>
</organism>
<keyword evidence="3" id="KW-0678">Repressor</keyword>
<evidence type="ECO:0000256" key="2">
    <source>
        <dbReference type="ARBA" id="ARBA00023012"/>
    </source>
</evidence>
<comment type="subcellular location">
    <subcellularLocation>
        <location evidence="3">Cytoplasm</location>
    </subcellularLocation>
</comment>
<dbReference type="GO" id="GO:0006109">
    <property type="term" value="P:regulation of carbohydrate metabolic process"/>
    <property type="evidence" value="ECO:0007669"/>
    <property type="project" value="InterPro"/>
</dbReference>
<evidence type="ECO:0000259" key="5">
    <source>
        <dbReference type="PROSITE" id="PS50110"/>
    </source>
</evidence>
<dbReference type="SMART" id="SM00448">
    <property type="entry name" value="REC"/>
    <property type="match status" value="1"/>
</dbReference>
<keyword evidence="6" id="KW-0418">Kinase</keyword>
<dbReference type="InterPro" id="IPR050595">
    <property type="entry name" value="Bact_response_regulator"/>
</dbReference>
<evidence type="ECO:0000256" key="1">
    <source>
        <dbReference type="ARBA" id="ARBA00022553"/>
    </source>
</evidence>
<dbReference type="EMBL" id="LR586016">
    <property type="protein sequence ID" value="VIP04071.1"/>
    <property type="molecule type" value="Genomic_DNA"/>
</dbReference>
<evidence type="ECO:0000313" key="7">
    <source>
        <dbReference type="Proteomes" id="UP000464378"/>
    </source>
</evidence>
<feature type="domain" description="Response regulatory" evidence="5">
    <location>
        <begin position="141"/>
        <end position="258"/>
    </location>
</feature>
<dbReference type="GO" id="GO:0048027">
    <property type="term" value="F:mRNA 5'-UTR binding"/>
    <property type="evidence" value="ECO:0007669"/>
    <property type="project" value="UniProtKB-UniRule"/>
</dbReference>
<sequence>MLVLSRRPNQRLVLPIINTSIQIVAIKPGVVRIGIDAPPDVAVFREEVLQQPAIAQRIATEIAAQRAELAMDRELRHDLRNRLNATTVGLALLRKQIEIGQYDSTRDTLDRLEFELRAMRDSLDQRPTPVPSQAAHTKPTRALIVEDDSNERELLAGFLRLAGFDVLTARDGQDALECLKRVGQPDVVLIDMILPRYDGPSTIRAIRQHPDWNRVKICAMTGHDRERFQPSLAMTPIDRWYRKPLDPQSLLQDLNLVLAG</sequence>
<dbReference type="CDD" id="cd17546">
    <property type="entry name" value="REC_hyHK_CKI1_RcsC-like"/>
    <property type="match status" value="1"/>
</dbReference>
<accession>A0A6C2YRT8</accession>
<dbReference type="GO" id="GO:0016301">
    <property type="term" value="F:kinase activity"/>
    <property type="evidence" value="ECO:0007669"/>
    <property type="project" value="UniProtKB-KW"/>
</dbReference>
<keyword evidence="3" id="KW-0810">Translation regulation</keyword>
<dbReference type="Proteomes" id="UP000464378">
    <property type="component" value="Chromosome"/>
</dbReference>
<dbReference type="PROSITE" id="PS50110">
    <property type="entry name" value="RESPONSE_REGULATORY"/>
    <property type="match status" value="1"/>
</dbReference>
<dbReference type="KEGG" id="tim:GMBLW1_51220"/>
<dbReference type="GO" id="GO:0006402">
    <property type="term" value="P:mRNA catabolic process"/>
    <property type="evidence" value="ECO:0007669"/>
    <property type="project" value="InterPro"/>
</dbReference>
<keyword evidence="3" id="KW-0963">Cytoplasm</keyword>
<keyword evidence="6" id="KW-0808">Transferase</keyword>
<keyword evidence="3" id="KW-1005">Bacterial flagellum biogenesis</keyword>